<dbReference type="InterPro" id="IPR013221">
    <property type="entry name" value="Mur_ligase_cen"/>
</dbReference>
<organism evidence="3 4">
    <name type="scientific">Arsenicicoccus piscis</name>
    <dbReference type="NCBI Taxonomy" id="673954"/>
    <lineage>
        <taxon>Bacteria</taxon>
        <taxon>Bacillati</taxon>
        <taxon>Actinomycetota</taxon>
        <taxon>Actinomycetes</taxon>
        <taxon>Micrococcales</taxon>
        <taxon>Intrasporangiaceae</taxon>
        <taxon>Arsenicicoccus</taxon>
    </lineage>
</organism>
<dbReference type="Gene3D" id="3.90.190.20">
    <property type="entry name" value="Mur ligase, C-terminal domain"/>
    <property type="match status" value="1"/>
</dbReference>
<dbReference type="SUPFAM" id="SSF53623">
    <property type="entry name" value="MurD-like peptide ligases, catalytic domain"/>
    <property type="match status" value="1"/>
</dbReference>
<name>A0ABQ6HMY0_9MICO</name>
<evidence type="ECO:0008006" key="5">
    <source>
        <dbReference type="Google" id="ProtNLM"/>
    </source>
</evidence>
<evidence type="ECO:0000313" key="3">
    <source>
        <dbReference type="EMBL" id="GMA19813.1"/>
    </source>
</evidence>
<accession>A0ABQ6HMY0</accession>
<evidence type="ECO:0000259" key="2">
    <source>
        <dbReference type="Pfam" id="PF08245"/>
    </source>
</evidence>
<dbReference type="InterPro" id="IPR011990">
    <property type="entry name" value="TPR-like_helical_dom_sf"/>
</dbReference>
<dbReference type="SUPFAM" id="SSF53244">
    <property type="entry name" value="MurD-like peptide ligases, peptide-binding domain"/>
    <property type="match status" value="1"/>
</dbReference>
<evidence type="ECO:0000313" key="4">
    <source>
        <dbReference type="Proteomes" id="UP001157109"/>
    </source>
</evidence>
<sequence>MPDVPERAPQPLGIETVEVRVLDGPNLYFPGPAIKVVLRVPALLALRRREALAVARRLGLRRAEPGRRGTTERQQFAGRVVRGAVRRVGQAAGLRRLATRVRPGSSLDEVVIAFPWRHRERGVASGEAVERTLRALLSDDPQVAERAVEDSAAWVAARGLGEAPTTITPTIPVASITGTNGKTTTTRLVAHIAMTAGLRTGWSSTSGVLVQGEVVREGDYSGPGGARAVLESPGVQIGILETARGGMLLRGMGVRHNDVSVVTNVTADHLGLQGIDTVDQLAEVKAIVTKVTRPTGWTVLNGDDPRVWAMRAGTRGRLCAFSLDSSAPALRGALDAGGRAVTVLDDAVAVLEPDGTVDRLVALTDVPMTLAGLSRHNTANALAGAAAALGLGLPRQAVVDGLRTFAPDGAHNPGRMNVYSVPPAATDSAAATVILDMAHNEDGLRALLDVARGLTAPGGRLHLGLGTGGDRTDDILANLGAMAGAEADVIHLVHKDHYLRDRTREDLESHLRRGLSRSGVGEAEVYPDEPTALAAVLPQLHDGDVLALMTHESWAELDGWLTGHGGSPDSAATVRRKVKRARGEHEDEELLAGLRAEAATDPGGVRERLATLVEAAPADPRLVYELALVTELAGDPSTAATLYARARELGLAEPLRREAVLHQGALALRAGDPQQALGLVDEIDARWSGEASVVAYRALARQGVGDASGAVADLVEALLQRAAGSQDDAFRADLHAAVAALRR</sequence>
<dbReference type="InterPro" id="IPR036615">
    <property type="entry name" value="Mur_ligase_C_dom_sf"/>
</dbReference>
<gene>
    <name evidence="3" type="ORF">GCM10025862_18340</name>
</gene>
<feature type="domain" description="Mur ligase central" evidence="2">
    <location>
        <begin position="176"/>
        <end position="388"/>
    </location>
</feature>
<dbReference type="Gene3D" id="3.40.1190.10">
    <property type="entry name" value="Mur-like, catalytic domain"/>
    <property type="match status" value="1"/>
</dbReference>
<dbReference type="Gene3D" id="1.25.40.10">
    <property type="entry name" value="Tetratricopeptide repeat domain"/>
    <property type="match status" value="1"/>
</dbReference>
<dbReference type="PANTHER" id="PTHR23135:SF18">
    <property type="entry name" value="CYANOPHYCIN SYNTHETASE"/>
    <property type="match status" value="1"/>
</dbReference>
<dbReference type="Pfam" id="PF02875">
    <property type="entry name" value="Mur_ligase_C"/>
    <property type="match status" value="1"/>
</dbReference>
<dbReference type="EMBL" id="BSUJ01000001">
    <property type="protein sequence ID" value="GMA19813.1"/>
    <property type="molecule type" value="Genomic_DNA"/>
</dbReference>
<feature type="domain" description="Mur ligase C-terminal" evidence="1">
    <location>
        <begin position="429"/>
        <end position="549"/>
    </location>
</feature>
<protein>
    <recommendedName>
        <fullName evidence="5">Mur ligase</fullName>
    </recommendedName>
</protein>
<dbReference type="InterPro" id="IPR036565">
    <property type="entry name" value="Mur-like_cat_sf"/>
</dbReference>
<keyword evidence="4" id="KW-1185">Reference proteome</keyword>
<dbReference type="Proteomes" id="UP001157109">
    <property type="component" value="Unassembled WGS sequence"/>
</dbReference>
<comment type="caution">
    <text evidence="3">The sequence shown here is derived from an EMBL/GenBank/DDBJ whole genome shotgun (WGS) entry which is preliminary data.</text>
</comment>
<evidence type="ECO:0000259" key="1">
    <source>
        <dbReference type="Pfam" id="PF02875"/>
    </source>
</evidence>
<dbReference type="Pfam" id="PF08245">
    <property type="entry name" value="Mur_ligase_M"/>
    <property type="match status" value="1"/>
</dbReference>
<reference evidence="4" key="1">
    <citation type="journal article" date="2019" name="Int. J. Syst. Evol. Microbiol.">
        <title>The Global Catalogue of Microorganisms (GCM) 10K type strain sequencing project: providing services to taxonomists for standard genome sequencing and annotation.</title>
        <authorList>
            <consortium name="The Broad Institute Genomics Platform"/>
            <consortium name="The Broad Institute Genome Sequencing Center for Infectious Disease"/>
            <person name="Wu L."/>
            <person name="Ma J."/>
        </authorList>
    </citation>
    <scope>NUCLEOTIDE SEQUENCE [LARGE SCALE GENOMIC DNA]</scope>
    <source>
        <strain evidence="4">NBRC 105830</strain>
    </source>
</reference>
<dbReference type="PANTHER" id="PTHR23135">
    <property type="entry name" value="MUR LIGASE FAMILY MEMBER"/>
    <property type="match status" value="1"/>
</dbReference>
<dbReference type="SUPFAM" id="SSF48452">
    <property type="entry name" value="TPR-like"/>
    <property type="match status" value="1"/>
</dbReference>
<dbReference type="InterPro" id="IPR004101">
    <property type="entry name" value="Mur_ligase_C"/>
</dbReference>
<proteinExistence type="predicted"/>